<evidence type="ECO:0000313" key="2">
    <source>
        <dbReference type="EMBL" id="EFA42967.1"/>
    </source>
</evidence>
<evidence type="ECO:0008006" key="4">
    <source>
        <dbReference type="Google" id="ProtNLM"/>
    </source>
</evidence>
<dbReference type="HOGENOM" id="CLU_1811916_0_0_10"/>
<feature type="region of interest" description="Disordered" evidence="1">
    <location>
        <begin position="109"/>
        <end position="150"/>
    </location>
</feature>
<sequence length="150" mass="17155">MAVNTKSGIVLEVGQREQITSKNGKTYTKRALYIDCTPHDYLTGERSQYENKIQFEFMESKTSLLDNIIPGQVVTVSFDLQGTEMTGQDGQVKRFVHVRPFGIEVRQPVQQAPQQYVPQPTQQYQPQPQEQQFQAQTDESGEPMKNDLPF</sequence>
<name>D1Q068_9BACT</name>
<gene>
    <name evidence="2" type="ORF">HMPREF0645_2603</name>
</gene>
<dbReference type="AlphaFoldDB" id="D1Q068"/>
<dbReference type="Proteomes" id="UP000003160">
    <property type="component" value="Unassembled WGS sequence"/>
</dbReference>
<protein>
    <recommendedName>
        <fullName evidence="4">DUF3127 domain-containing protein</fullName>
    </recommendedName>
</protein>
<accession>D1Q068</accession>
<evidence type="ECO:0000256" key="1">
    <source>
        <dbReference type="SAM" id="MobiDB-lite"/>
    </source>
</evidence>
<dbReference type="OrthoDB" id="598142at2"/>
<evidence type="ECO:0000313" key="3">
    <source>
        <dbReference type="Proteomes" id="UP000003160"/>
    </source>
</evidence>
<organism evidence="2 3">
    <name type="scientific">Hallella bergensis DSM 17361</name>
    <dbReference type="NCBI Taxonomy" id="585502"/>
    <lineage>
        <taxon>Bacteria</taxon>
        <taxon>Pseudomonadati</taxon>
        <taxon>Bacteroidota</taxon>
        <taxon>Bacteroidia</taxon>
        <taxon>Bacteroidales</taxon>
        <taxon>Prevotellaceae</taxon>
        <taxon>Hallella</taxon>
    </lineage>
</organism>
<dbReference type="RefSeq" id="WP_007174998.1">
    <property type="nucleotide sequence ID" value="NZ_GG704783.1"/>
</dbReference>
<dbReference type="InterPro" id="IPR021474">
    <property type="entry name" value="DUF3127"/>
</dbReference>
<feature type="compositionally biased region" description="Low complexity" evidence="1">
    <location>
        <begin position="109"/>
        <end position="137"/>
    </location>
</feature>
<reference evidence="2 3" key="1">
    <citation type="submission" date="2009-10" db="EMBL/GenBank/DDBJ databases">
        <authorList>
            <person name="Qin X."/>
            <person name="Bachman B."/>
            <person name="Battles P."/>
            <person name="Bell A."/>
            <person name="Bess C."/>
            <person name="Bickham C."/>
            <person name="Chaboub L."/>
            <person name="Chen D."/>
            <person name="Coyle M."/>
            <person name="Deiros D.R."/>
            <person name="Dinh H."/>
            <person name="Forbes L."/>
            <person name="Fowler G."/>
            <person name="Francisco L."/>
            <person name="Fu Q."/>
            <person name="Gubbala S."/>
            <person name="Hale W."/>
            <person name="Han Y."/>
            <person name="Hemphill L."/>
            <person name="Highlander S.K."/>
            <person name="Hirani K."/>
            <person name="Hogues M."/>
            <person name="Jackson L."/>
            <person name="Jakkamsetti A."/>
            <person name="Javaid M."/>
            <person name="Jiang H."/>
            <person name="Korchina V."/>
            <person name="Kovar C."/>
            <person name="Lara F."/>
            <person name="Lee S."/>
            <person name="Mata R."/>
            <person name="Mathew T."/>
            <person name="Moen C."/>
            <person name="Morales K."/>
            <person name="Munidasa M."/>
            <person name="Nazareth L."/>
            <person name="Ngo R."/>
            <person name="Nguyen L."/>
            <person name="Okwuonu G."/>
            <person name="Ongeri F."/>
            <person name="Patil S."/>
            <person name="Petrosino J."/>
            <person name="Pham C."/>
            <person name="Pham P."/>
            <person name="Pu L.-L."/>
            <person name="Puazo M."/>
            <person name="Raj R."/>
            <person name="Reid J."/>
            <person name="Rouhana J."/>
            <person name="Saada N."/>
            <person name="Shang Y."/>
            <person name="Simmons D."/>
            <person name="Thornton R."/>
            <person name="Warren J."/>
            <person name="Weissenberger G."/>
            <person name="Zhang J."/>
            <person name="Zhang L."/>
            <person name="Zhou C."/>
            <person name="Zhu D."/>
            <person name="Muzny D."/>
            <person name="Worley K."/>
            <person name="Gibbs R."/>
        </authorList>
    </citation>
    <scope>NUCLEOTIDE SEQUENCE [LARGE SCALE GENOMIC DNA]</scope>
    <source>
        <strain evidence="2 3">DSM 17361</strain>
    </source>
</reference>
<dbReference type="Pfam" id="PF11325">
    <property type="entry name" value="DUF3127"/>
    <property type="match status" value="1"/>
</dbReference>
<proteinExistence type="predicted"/>
<keyword evidence="3" id="KW-1185">Reference proteome</keyword>
<dbReference type="EMBL" id="ACKS01000107">
    <property type="protein sequence ID" value="EFA42967.1"/>
    <property type="molecule type" value="Genomic_DNA"/>
</dbReference>
<comment type="caution">
    <text evidence="2">The sequence shown here is derived from an EMBL/GenBank/DDBJ whole genome shotgun (WGS) entry which is preliminary data.</text>
</comment>